<feature type="binding site" evidence="10">
    <location>
        <position position="48"/>
    </location>
    <ligand>
        <name>Mn(2+)</name>
        <dbReference type="ChEBI" id="CHEBI:29035"/>
        <label>1</label>
    </ligand>
</feature>
<comment type="similarity">
    <text evidence="10">Belongs to the LpxH family.</text>
</comment>
<evidence type="ECO:0000256" key="7">
    <source>
        <dbReference type="ARBA" id="ARBA00023098"/>
    </source>
</evidence>
<dbReference type="AlphaFoldDB" id="A0AA37WXK6"/>
<gene>
    <name evidence="10 12" type="primary">lpxH</name>
    <name evidence="12" type="ORF">GCM10007894_05570</name>
</gene>
<dbReference type="GO" id="GO:0019897">
    <property type="term" value="C:extrinsic component of plasma membrane"/>
    <property type="evidence" value="ECO:0007669"/>
    <property type="project" value="UniProtKB-UniRule"/>
</dbReference>
<dbReference type="InterPro" id="IPR004843">
    <property type="entry name" value="Calcineurin-like_PHP"/>
</dbReference>
<dbReference type="RefSeq" id="WP_233132624.1">
    <property type="nucleotide sequence ID" value="NZ_NRRB01000005.1"/>
</dbReference>
<dbReference type="SUPFAM" id="SSF56300">
    <property type="entry name" value="Metallo-dependent phosphatases"/>
    <property type="match status" value="1"/>
</dbReference>
<feature type="binding site" evidence="10">
    <location>
        <position position="201"/>
    </location>
    <ligand>
        <name>Mn(2+)</name>
        <dbReference type="ChEBI" id="CHEBI:29035"/>
        <label>2</label>
    </ligand>
</feature>
<evidence type="ECO:0000256" key="3">
    <source>
        <dbReference type="ARBA" id="ARBA00022519"/>
    </source>
</evidence>
<feature type="binding site" evidence="10">
    <location>
        <position position="173"/>
    </location>
    <ligand>
        <name>substrate</name>
    </ligand>
</feature>
<keyword evidence="13" id="KW-1185">Reference proteome</keyword>
<feature type="binding site" evidence="10">
    <location>
        <position position="85"/>
    </location>
    <ligand>
        <name>Mn(2+)</name>
        <dbReference type="ChEBI" id="CHEBI:29035"/>
        <label>2</label>
    </ligand>
</feature>
<comment type="function">
    <text evidence="10">Hydrolyzes the pyrophosphate bond of UDP-2,3-diacylglucosamine to yield 2,3-diacylglucosamine 1-phosphate (lipid X) and UMP by catalyzing the attack of water at the alpha-P atom. Involved in the biosynthesis of lipid A, a phosphorylated glycolipid that anchors the lipopolysaccharide to the outer membrane of the cell.</text>
</comment>
<feature type="binding site" evidence="10">
    <location>
        <position position="128"/>
    </location>
    <ligand>
        <name>substrate</name>
    </ligand>
</feature>
<evidence type="ECO:0000256" key="10">
    <source>
        <dbReference type="HAMAP-Rule" id="MF_00575"/>
    </source>
</evidence>
<evidence type="ECO:0000313" key="12">
    <source>
        <dbReference type="EMBL" id="GLS82580.1"/>
    </source>
</evidence>
<organism evidence="12 13">
    <name type="scientific">Paraferrimonas haliotis</name>
    <dbReference type="NCBI Taxonomy" id="2013866"/>
    <lineage>
        <taxon>Bacteria</taxon>
        <taxon>Pseudomonadati</taxon>
        <taxon>Pseudomonadota</taxon>
        <taxon>Gammaproteobacteria</taxon>
        <taxon>Alteromonadales</taxon>
        <taxon>Ferrimonadaceae</taxon>
        <taxon>Paraferrimonas</taxon>
    </lineage>
</organism>
<dbReference type="InterPro" id="IPR043461">
    <property type="entry name" value="LpxH-like"/>
</dbReference>
<evidence type="ECO:0000259" key="11">
    <source>
        <dbReference type="Pfam" id="PF00149"/>
    </source>
</evidence>
<comment type="catalytic activity">
    <reaction evidence="10">
        <text>UDP-2-N,3-O-bis[(3R)-3-hydroxytetradecanoyl]-alpha-D-glucosamine + H2O = 2-N,3-O-bis[(3R)-3-hydroxytetradecanoyl]-alpha-D-glucosaminyl 1-phosphate + UMP + 2 H(+)</text>
        <dbReference type="Rhea" id="RHEA:25213"/>
        <dbReference type="ChEBI" id="CHEBI:15377"/>
        <dbReference type="ChEBI" id="CHEBI:15378"/>
        <dbReference type="ChEBI" id="CHEBI:57865"/>
        <dbReference type="ChEBI" id="CHEBI:57957"/>
        <dbReference type="ChEBI" id="CHEBI:78847"/>
        <dbReference type="EC" id="3.6.1.54"/>
    </reaction>
</comment>
<dbReference type="GO" id="GO:0030145">
    <property type="term" value="F:manganese ion binding"/>
    <property type="evidence" value="ECO:0007669"/>
    <property type="project" value="UniProtKB-UniRule"/>
</dbReference>
<dbReference type="Proteomes" id="UP001157439">
    <property type="component" value="Unassembled WGS sequence"/>
</dbReference>
<dbReference type="GO" id="GO:0008758">
    <property type="term" value="F:UDP-2,3-diacylglucosamine hydrolase activity"/>
    <property type="evidence" value="ECO:0007669"/>
    <property type="project" value="UniProtKB-UniRule"/>
</dbReference>
<keyword evidence="9 10" id="KW-0464">Manganese</keyword>
<feature type="binding site" evidence="10">
    <location>
        <position position="120"/>
    </location>
    <ligand>
        <name>Mn(2+)</name>
        <dbReference type="ChEBI" id="CHEBI:29035"/>
        <label>2</label>
    </ligand>
</feature>
<feature type="binding site" evidence="10">
    <location>
        <position position="201"/>
    </location>
    <ligand>
        <name>substrate</name>
    </ligand>
</feature>
<proteinExistence type="inferred from homology"/>
<feature type="binding site" evidence="10">
    <location>
        <position position="48"/>
    </location>
    <ligand>
        <name>Mn(2+)</name>
        <dbReference type="ChEBI" id="CHEBI:29035"/>
        <label>2</label>
    </ligand>
</feature>
<dbReference type="EMBL" id="BSPO01000002">
    <property type="protein sequence ID" value="GLS82580.1"/>
    <property type="molecule type" value="Genomic_DNA"/>
</dbReference>
<keyword evidence="3 10" id="KW-0997">Cell inner membrane</keyword>
<keyword evidence="2 10" id="KW-0444">Lipid biosynthesis</keyword>
<feature type="binding site" evidence="10">
    <location>
        <position position="203"/>
    </location>
    <ligand>
        <name>Mn(2+)</name>
        <dbReference type="ChEBI" id="CHEBI:29035"/>
        <label>1</label>
    </ligand>
</feature>
<comment type="pathway">
    <text evidence="10">Glycolipid biosynthesis; lipid IV(A) biosynthesis; lipid IV(A) from (3R)-3-hydroxytetradecanoyl-[acyl-carrier-protein] and UDP-N-acetyl-alpha-D-glucosamine: step 4/6.</text>
</comment>
<feature type="binding site" evidence="10">
    <location>
        <position position="18"/>
    </location>
    <ligand>
        <name>Mn(2+)</name>
        <dbReference type="ChEBI" id="CHEBI:29035"/>
        <label>1</label>
    </ligand>
</feature>
<evidence type="ECO:0000256" key="6">
    <source>
        <dbReference type="ARBA" id="ARBA00022801"/>
    </source>
</evidence>
<dbReference type="Gene3D" id="3.60.21.10">
    <property type="match status" value="1"/>
</dbReference>
<comment type="subcellular location">
    <subcellularLocation>
        <location evidence="10">Cell inner membrane</location>
        <topology evidence="10">Peripheral membrane protein</topology>
        <orientation evidence="10">Cytoplasmic side</orientation>
    </subcellularLocation>
</comment>
<dbReference type="NCBIfam" id="NF003743">
    <property type="entry name" value="PRK05340.1"/>
    <property type="match status" value="1"/>
</dbReference>
<comment type="cofactor">
    <cofactor evidence="10">
        <name>Mn(2+)</name>
        <dbReference type="ChEBI" id="CHEBI:29035"/>
    </cofactor>
    <text evidence="10">Binds 2 Mn(2+) ions per subunit in a binuclear metal center.</text>
</comment>
<comment type="caution">
    <text evidence="12">The sequence shown here is derived from an EMBL/GenBank/DDBJ whole genome shotgun (WGS) entry which is preliminary data.</text>
</comment>
<dbReference type="PANTHER" id="PTHR34990">
    <property type="entry name" value="UDP-2,3-DIACYLGLUCOSAMINE HYDROLASE-RELATED"/>
    <property type="match status" value="1"/>
</dbReference>
<dbReference type="InterPro" id="IPR029052">
    <property type="entry name" value="Metallo-depent_PP-like"/>
</dbReference>
<keyword evidence="5 10" id="KW-0479">Metal-binding</keyword>
<evidence type="ECO:0000256" key="4">
    <source>
        <dbReference type="ARBA" id="ARBA00022556"/>
    </source>
</evidence>
<feature type="binding site" evidence="10">
    <location>
        <begin position="85"/>
        <end position="86"/>
    </location>
    <ligand>
        <name>substrate</name>
    </ligand>
</feature>
<dbReference type="Pfam" id="PF00149">
    <property type="entry name" value="Metallophos"/>
    <property type="match status" value="1"/>
</dbReference>
<evidence type="ECO:0000256" key="1">
    <source>
        <dbReference type="ARBA" id="ARBA00022475"/>
    </source>
</evidence>
<feature type="binding site" evidence="10">
    <location>
        <position position="16"/>
    </location>
    <ligand>
        <name>Mn(2+)</name>
        <dbReference type="ChEBI" id="CHEBI:29035"/>
        <label>1</label>
    </ligand>
</feature>
<keyword evidence="8 10" id="KW-0472">Membrane</keyword>
<keyword evidence="4 10" id="KW-0441">Lipid A biosynthesis</keyword>
<dbReference type="CDD" id="cd07398">
    <property type="entry name" value="MPP_YbbF-LpxH"/>
    <property type="match status" value="1"/>
</dbReference>
<dbReference type="InterPro" id="IPR010138">
    <property type="entry name" value="UDP-diacylglucosamine_Hdrlase"/>
</dbReference>
<accession>A0AA37WXK6</accession>
<reference evidence="12 13" key="1">
    <citation type="journal article" date="2014" name="Int. J. Syst. Evol. Microbiol.">
        <title>Complete genome sequence of Corynebacterium casei LMG S-19264T (=DSM 44701T), isolated from a smear-ripened cheese.</title>
        <authorList>
            <consortium name="US DOE Joint Genome Institute (JGI-PGF)"/>
            <person name="Walter F."/>
            <person name="Albersmeier A."/>
            <person name="Kalinowski J."/>
            <person name="Ruckert C."/>
        </authorList>
    </citation>
    <scope>NUCLEOTIDE SEQUENCE [LARGE SCALE GENOMIC DNA]</scope>
    <source>
        <strain evidence="12 13">NBRC 112785</strain>
    </source>
</reference>
<name>A0AA37WXK6_9GAMM</name>
<dbReference type="GO" id="GO:0005737">
    <property type="term" value="C:cytoplasm"/>
    <property type="evidence" value="ECO:0007669"/>
    <property type="project" value="InterPro"/>
</dbReference>
<keyword evidence="7 10" id="KW-0443">Lipid metabolism</keyword>
<evidence type="ECO:0000256" key="2">
    <source>
        <dbReference type="ARBA" id="ARBA00022516"/>
    </source>
</evidence>
<evidence type="ECO:0000256" key="9">
    <source>
        <dbReference type="ARBA" id="ARBA00023211"/>
    </source>
</evidence>
<evidence type="ECO:0000256" key="5">
    <source>
        <dbReference type="ARBA" id="ARBA00022723"/>
    </source>
</evidence>
<feature type="binding site" evidence="10">
    <location>
        <position position="170"/>
    </location>
    <ligand>
        <name>substrate</name>
    </ligand>
</feature>
<protein>
    <recommendedName>
        <fullName evidence="10">UDP-2,3-diacylglucosamine hydrolase</fullName>
        <ecNumber evidence="10">3.6.1.54</ecNumber>
    </recommendedName>
    <alternativeName>
        <fullName evidence="10">UDP-2,3-diacylglucosamine diphosphatase</fullName>
    </alternativeName>
</protein>
<feature type="binding site" evidence="10">
    <location>
        <position position="166"/>
    </location>
    <ligand>
        <name>substrate</name>
    </ligand>
</feature>
<feature type="domain" description="Calcineurin-like phosphoesterase" evidence="11">
    <location>
        <begin position="10"/>
        <end position="205"/>
    </location>
</feature>
<evidence type="ECO:0000256" key="8">
    <source>
        <dbReference type="ARBA" id="ARBA00023136"/>
    </source>
</evidence>
<keyword evidence="1 10" id="KW-1003">Cell membrane</keyword>
<dbReference type="NCBIfam" id="TIGR01854">
    <property type="entry name" value="lipid_A_lpxH"/>
    <property type="match status" value="1"/>
</dbReference>
<keyword evidence="6 10" id="KW-0378">Hydrolase</keyword>
<dbReference type="HAMAP" id="MF_00575">
    <property type="entry name" value="LpxH"/>
    <property type="match status" value="1"/>
</dbReference>
<dbReference type="EC" id="3.6.1.54" evidence="10"/>
<evidence type="ECO:0000313" key="13">
    <source>
        <dbReference type="Proteomes" id="UP001157439"/>
    </source>
</evidence>
<dbReference type="PANTHER" id="PTHR34990:SF1">
    <property type="entry name" value="UDP-2,3-DIACYLGLUCOSAMINE HYDROLASE"/>
    <property type="match status" value="1"/>
</dbReference>
<sequence length="243" mass="28120">MLKIDRTHKRTVFIADLHLSGNRPDINSAFKTFIQSQRELDALFIMGDLFEYWIGDDIAEPFALEVAQLIKQASSRFPIYYTHGNRDFLIDNSFAQLSGMTLLPEVQKIDLYGRQAIVAHGDSLCTDDHDYQKFRRFRNQKWARWLYLHLPKKRRQKIADGIRENSASSKQGKTLEIMDVNASAVEATLNQYQAQLLIHGHTHRPFLHDLKDGRKRWVVGDWYQQTSALVVSDTDAQLISSEL</sequence>
<dbReference type="GO" id="GO:0009245">
    <property type="term" value="P:lipid A biosynthetic process"/>
    <property type="evidence" value="ECO:0007669"/>
    <property type="project" value="UniProtKB-UniRule"/>
</dbReference>